<feature type="transmembrane region" description="Helical" evidence="5">
    <location>
        <begin position="294"/>
        <end position="315"/>
    </location>
</feature>
<dbReference type="Pfam" id="PF13000">
    <property type="entry name" value="Acatn"/>
    <property type="match status" value="2"/>
</dbReference>
<feature type="transmembrane region" description="Helical" evidence="5">
    <location>
        <begin position="167"/>
        <end position="191"/>
    </location>
</feature>
<feature type="transmembrane region" description="Helical" evidence="5">
    <location>
        <begin position="89"/>
        <end position="110"/>
    </location>
</feature>
<keyword evidence="2 5" id="KW-0812">Transmembrane</keyword>
<proteinExistence type="predicted"/>
<organism evidence="6 7">
    <name type="scientific">Bugula neritina</name>
    <name type="common">Brown bryozoan</name>
    <name type="synonym">Sertularia neritina</name>
    <dbReference type="NCBI Taxonomy" id="10212"/>
    <lineage>
        <taxon>Eukaryota</taxon>
        <taxon>Metazoa</taxon>
        <taxon>Spiralia</taxon>
        <taxon>Lophotrochozoa</taxon>
        <taxon>Bryozoa</taxon>
        <taxon>Gymnolaemata</taxon>
        <taxon>Cheilostomatida</taxon>
        <taxon>Flustrina</taxon>
        <taxon>Buguloidea</taxon>
        <taxon>Bugulidae</taxon>
        <taxon>Bugula</taxon>
    </lineage>
</organism>
<evidence type="ECO:0000256" key="4">
    <source>
        <dbReference type="ARBA" id="ARBA00023136"/>
    </source>
</evidence>
<dbReference type="Proteomes" id="UP000593567">
    <property type="component" value="Unassembled WGS sequence"/>
</dbReference>
<feature type="transmembrane region" description="Helical" evidence="5">
    <location>
        <begin position="20"/>
        <end position="40"/>
    </location>
</feature>
<dbReference type="InterPro" id="IPR004752">
    <property type="entry name" value="AmpG_permease/AT-1"/>
</dbReference>
<evidence type="ECO:0000256" key="2">
    <source>
        <dbReference type="ARBA" id="ARBA00022692"/>
    </source>
</evidence>
<dbReference type="InterPro" id="IPR036259">
    <property type="entry name" value="MFS_trans_sf"/>
</dbReference>
<dbReference type="GO" id="GO:0008521">
    <property type="term" value="F:acetyl-CoA transmembrane transporter activity"/>
    <property type="evidence" value="ECO:0007669"/>
    <property type="project" value="InterPro"/>
</dbReference>
<accession>A0A7J7K5V5</accession>
<protein>
    <submittedName>
        <fullName evidence="6">SLC33A1</fullName>
    </submittedName>
</protein>
<evidence type="ECO:0000313" key="7">
    <source>
        <dbReference type="Proteomes" id="UP000593567"/>
    </source>
</evidence>
<dbReference type="GO" id="GO:0035348">
    <property type="term" value="P:acetyl-CoA transmembrane transport"/>
    <property type="evidence" value="ECO:0007669"/>
    <property type="project" value="InterPro"/>
</dbReference>
<evidence type="ECO:0000313" key="6">
    <source>
        <dbReference type="EMBL" id="KAF6033593.1"/>
    </source>
</evidence>
<gene>
    <name evidence="6" type="ORF">EB796_008100</name>
</gene>
<keyword evidence="7" id="KW-1185">Reference proteome</keyword>
<dbReference type="OrthoDB" id="6415790at2759"/>
<feature type="transmembrane region" description="Helical" evidence="5">
    <location>
        <begin position="377"/>
        <end position="395"/>
    </location>
</feature>
<evidence type="ECO:0000256" key="5">
    <source>
        <dbReference type="SAM" id="Phobius"/>
    </source>
</evidence>
<dbReference type="SUPFAM" id="SSF103473">
    <property type="entry name" value="MFS general substrate transporter"/>
    <property type="match status" value="1"/>
</dbReference>
<feature type="transmembrane region" description="Helical" evidence="5">
    <location>
        <begin position="336"/>
        <end position="357"/>
    </location>
</feature>
<keyword evidence="4 5" id="KW-0472">Membrane</keyword>
<feature type="transmembrane region" description="Helical" evidence="5">
    <location>
        <begin position="260"/>
        <end position="282"/>
    </location>
</feature>
<reference evidence="6" key="1">
    <citation type="submission" date="2020-06" db="EMBL/GenBank/DDBJ databases">
        <title>Draft genome of Bugula neritina, a colonial animal packing powerful symbionts and potential medicines.</title>
        <authorList>
            <person name="Rayko M."/>
        </authorList>
    </citation>
    <scope>NUCLEOTIDE SEQUENCE [LARGE SCALE GENOMIC DNA]</scope>
    <source>
        <strain evidence="6">Kwan_BN1</strain>
    </source>
</reference>
<keyword evidence="3 5" id="KW-1133">Transmembrane helix</keyword>
<evidence type="ECO:0000256" key="3">
    <source>
        <dbReference type="ARBA" id="ARBA00022989"/>
    </source>
</evidence>
<feature type="transmembrane region" description="Helical" evidence="5">
    <location>
        <begin position="230"/>
        <end position="248"/>
    </location>
</feature>
<feature type="transmembrane region" description="Helical" evidence="5">
    <location>
        <begin position="49"/>
        <end position="69"/>
    </location>
</feature>
<sequence length="412" mass="45758">MPMILQARKADYGTQAFFSFAFWPFSVKLLWAPIVDSVYFSRFGRRKSWLVPIQYLIGIFLFILSYHIQTLIGEPSANGDKEAQPEINVLALTATFVSLCFLAATQDIAVDGWALTMLKKENVGWASTCNAVGQTAGYFMGNVVFLALESPEFCNNYLRSVPQATGLVTIQGFMFFWAWVFIIATTLTAIFKSESQDYGDDEPEGVIAFSATDSVAGLKLIDSGMPKERLAMLGVPMIPIQIVLPLIISKYTGGNQPLAVFMKAYPARLLMGIVIAYVVWVTPSFKSGESEFPISYYIMLLIVYALHQVTLYSIYVSQMAFTAKISDPSVGGTYMTLLNTITNLGGNWPATIALYLVSHLDIKTTVGETTIKTLDGFYIETMVCTIVGVLWYIAFKPRVRAMQRLEPSAWKV</sequence>
<name>A0A7J7K5V5_BUGNE</name>
<dbReference type="GO" id="GO:0016020">
    <property type="term" value="C:membrane"/>
    <property type="evidence" value="ECO:0007669"/>
    <property type="project" value="UniProtKB-SubCell"/>
</dbReference>
<dbReference type="PANTHER" id="PTHR12778:SF9">
    <property type="entry name" value="ACETYL-COENZYME A TRANSPORTER 1"/>
    <property type="match status" value="1"/>
</dbReference>
<comment type="subcellular location">
    <subcellularLocation>
        <location evidence="1">Membrane</location>
        <topology evidence="1">Multi-pass membrane protein</topology>
    </subcellularLocation>
</comment>
<dbReference type="AlphaFoldDB" id="A0A7J7K5V5"/>
<evidence type="ECO:0000256" key="1">
    <source>
        <dbReference type="ARBA" id="ARBA00004141"/>
    </source>
</evidence>
<dbReference type="PANTHER" id="PTHR12778">
    <property type="entry name" value="SOLUTE CARRIER FAMILY 33 ACETYL-COA TRANSPORTER -RELATED"/>
    <property type="match status" value="1"/>
</dbReference>
<comment type="caution">
    <text evidence="6">The sequence shown here is derived from an EMBL/GenBank/DDBJ whole genome shotgun (WGS) entry which is preliminary data.</text>
</comment>
<dbReference type="InterPro" id="IPR024371">
    <property type="entry name" value="AcetylCoA_trans_1-like"/>
</dbReference>
<dbReference type="EMBL" id="VXIV02001287">
    <property type="protein sequence ID" value="KAF6033593.1"/>
    <property type="molecule type" value="Genomic_DNA"/>
</dbReference>